<feature type="region of interest" description="Disordered" evidence="1">
    <location>
        <begin position="69"/>
        <end position="93"/>
    </location>
</feature>
<evidence type="ECO:0000313" key="3">
    <source>
        <dbReference type="Proteomes" id="UP001244207"/>
    </source>
</evidence>
<accession>A0AAD8UCE8</accession>
<name>A0AAD8UCE8_GLOAC</name>
<organism evidence="2 3">
    <name type="scientific">Glomerella acutata</name>
    <name type="common">Colletotrichum acutatum</name>
    <dbReference type="NCBI Taxonomy" id="27357"/>
    <lineage>
        <taxon>Eukaryota</taxon>
        <taxon>Fungi</taxon>
        <taxon>Dikarya</taxon>
        <taxon>Ascomycota</taxon>
        <taxon>Pezizomycotina</taxon>
        <taxon>Sordariomycetes</taxon>
        <taxon>Hypocreomycetidae</taxon>
        <taxon>Glomerellales</taxon>
        <taxon>Glomerellaceae</taxon>
        <taxon>Colletotrichum</taxon>
        <taxon>Colletotrichum acutatum species complex</taxon>
    </lineage>
</organism>
<dbReference type="GeneID" id="85394656"/>
<evidence type="ECO:0000313" key="2">
    <source>
        <dbReference type="EMBL" id="KAK1719342.1"/>
    </source>
</evidence>
<comment type="caution">
    <text evidence="2">The sequence shown here is derived from an EMBL/GenBank/DDBJ whole genome shotgun (WGS) entry which is preliminary data.</text>
</comment>
<feature type="compositionally biased region" description="Low complexity" evidence="1">
    <location>
        <begin position="72"/>
        <end position="82"/>
    </location>
</feature>
<protein>
    <submittedName>
        <fullName evidence="2">Uncharacterized protein</fullName>
    </submittedName>
</protein>
<keyword evidence="3" id="KW-1185">Reference proteome</keyword>
<dbReference type="AlphaFoldDB" id="A0AAD8UCE8"/>
<reference evidence="2" key="1">
    <citation type="submission" date="2021-12" db="EMBL/GenBank/DDBJ databases">
        <title>Comparative genomics, transcriptomics and evolutionary studies reveal genomic signatures of adaptation to plant cell wall in hemibiotrophic fungi.</title>
        <authorList>
            <consortium name="DOE Joint Genome Institute"/>
            <person name="Baroncelli R."/>
            <person name="Diaz J.F."/>
            <person name="Benocci T."/>
            <person name="Peng M."/>
            <person name="Battaglia E."/>
            <person name="Haridas S."/>
            <person name="Andreopoulos W."/>
            <person name="Labutti K."/>
            <person name="Pangilinan J."/>
            <person name="Floch G.L."/>
            <person name="Makela M.R."/>
            <person name="Henrissat B."/>
            <person name="Grigoriev I.V."/>
            <person name="Crouch J.A."/>
            <person name="De Vries R.P."/>
            <person name="Sukno S.A."/>
            <person name="Thon M.R."/>
        </authorList>
    </citation>
    <scope>NUCLEOTIDE SEQUENCE</scope>
    <source>
        <strain evidence="2">CBS 112980</strain>
    </source>
</reference>
<dbReference type="EMBL" id="JAHMHS010000097">
    <property type="protein sequence ID" value="KAK1719342.1"/>
    <property type="molecule type" value="Genomic_DNA"/>
</dbReference>
<gene>
    <name evidence="2" type="ORF">BDZ83DRAFT_654840</name>
</gene>
<dbReference type="RefSeq" id="XP_060361426.1">
    <property type="nucleotide sequence ID" value="XM_060510757.1"/>
</dbReference>
<sequence length="112" mass="12216">MFKAGREAQGMTPPKSYGSALAVCLCGCHPDAERRCLSRGWQVLTQAYDFLSTITVLSRNAICSVKPKLKQSSSMPIDSSVSPDEKHNNYTQGFASASYCPRLEPQNLATRG</sequence>
<evidence type="ECO:0000256" key="1">
    <source>
        <dbReference type="SAM" id="MobiDB-lite"/>
    </source>
</evidence>
<proteinExistence type="predicted"/>
<dbReference type="Proteomes" id="UP001244207">
    <property type="component" value="Unassembled WGS sequence"/>
</dbReference>